<protein>
    <submittedName>
        <fullName evidence="1">EcsC family protein</fullName>
    </submittedName>
</protein>
<reference evidence="1 2" key="1">
    <citation type="submission" date="2019-03" db="EMBL/GenBank/DDBJ databases">
        <authorList>
            <person name="Kim M.K.M."/>
        </authorList>
    </citation>
    <scope>NUCLEOTIDE SEQUENCE [LARGE SCALE GENOMIC DNA]</scope>
    <source>
        <strain evidence="1 2">17J68-12</strain>
    </source>
</reference>
<dbReference type="InterPro" id="IPR024787">
    <property type="entry name" value="EcsC"/>
</dbReference>
<evidence type="ECO:0000313" key="1">
    <source>
        <dbReference type="EMBL" id="TCJ12461.1"/>
    </source>
</evidence>
<sequence length="245" mass="28108">MRYELWAVKECAKWQREMQKGPSPLGRLSQQMQGKINGYIPEKVHRAITGAIRGMVQGVLFGARYFARTRPVRGPLHHVEAAALERIRYYKHAAAAEGGITGAGGFLAGLADFPLLLGLKLKMLFDLATIYGYPVTDYRERIYLLYVFQLAFSSQERRRAVYAQMRDWNSKTQELPEDVNDFDWRRMQQEYRDYIDLSKMAQLIPGIGAVVGFVVNYQLVDRLGNTAMNAFRMRLMEDGKLVNND</sequence>
<dbReference type="Proteomes" id="UP000295334">
    <property type="component" value="Unassembled WGS sequence"/>
</dbReference>
<name>A0A4R1B3N1_9BACT</name>
<evidence type="ECO:0000313" key="2">
    <source>
        <dbReference type="Proteomes" id="UP000295334"/>
    </source>
</evidence>
<comment type="caution">
    <text evidence="1">The sequence shown here is derived from an EMBL/GenBank/DDBJ whole genome shotgun (WGS) entry which is preliminary data.</text>
</comment>
<dbReference type="AlphaFoldDB" id="A0A4R1B3N1"/>
<gene>
    <name evidence="1" type="ORF">EPD60_14390</name>
</gene>
<organism evidence="1 2">
    <name type="scientific">Flaviaesturariibacter flavus</name>
    <dbReference type="NCBI Taxonomy" id="2502780"/>
    <lineage>
        <taxon>Bacteria</taxon>
        <taxon>Pseudomonadati</taxon>
        <taxon>Bacteroidota</taxon>
        <taxon>Chitinophagia</taxon>
        <taxon>Chitinophagales</taxon>
        <taxon>Chitinophagaceae</taxon>
        <taxon>Flaviaestuariibacter</taxon>
    </lineage>
</organism>
<proteinExistence type="predicted"/>
<accession>A0A4R1B3N1</accession>
<dbReference type="OrthoDB" id="1705901at2"/>
<dbReference type="PANTHER" id="PTHR41260">
    <property type="entry name" value="PROTEIN ECSC"/>
    <property type="match status" value="1"/>
</dbReference>
<keyword evidence="2" id="KW-1185">Reference proteome</keyword>
<dbReference type="EMBL" id="SJZI01000050">
    <property type="protein sequence ID" value="TCJ12461.1"/>
    <property type="molecule type" value="Genomic_DNA"/>
</dbReference>
<dbReference type="RefSeq" id="WP_131450220.1">
    <property type="nucleotide sequence ID" value="NZ_SJZI01000050.1"/>
</dbReference>
<dbReference type="Pfam" id="PF12787">
    <property type="entry name" value="EcsC"/>
    <property type="match status" value="1"/>
</dbReference>
<dbReference type="PANTHER" id="PTHR41260:SF1">
    <property type="entry name" value="PROTEIN ECSC"/>
    <property type="match status" value="1"/>
</dbReference>